<evidence type="ECO:0000256" key="3">
    <source>
        <dbReference type="ARBA" id="ARBA00022679"/>
    </source>
</evidence>
<protein>
    <recommendedName>
        <fullName evidence="7">tRNA-guanine(15) transglycosylase</fullName>
        <ecNumber evidence="7">2.4.2.48</ecNumber>
    </recommendedName>
    <alternativeName>
        <fullName evidence="7">7-cyano-7-deazaguanine tRNA-ribosyltransferase</fullName>
    </alternativeName>
    <alternativeName>
        <fullName evidence="7">Archaeal tRNA-guanine transglycosylase</fullName>
    </alternativeName>
</protein>
<evidence type="ECO:0000259" key="8">
    <source>
        <dbReference type="SMART" id="SM00359"/>
    </source>
</evidence>
<feature type="active site" description="Nucleophile" evidence="7">
    <location>
        <position position="84"/>
    </location>
</feature>
<dbReference type="InterPro" id="IPR050076">
    <property type="entry name" value="ArchSynthase1/Queuine_TRR"/>
</dbReference>
<gene>
    <name evidence="7" type="primary">tgtA</name>
    <name evidence="9" type="ORF">C7452_1676</name>
</gene>
<comment type="pathway">
    <text evidence="1 7">tRNA modification; archaeosine-tRNA biosynthesis.</text>
</comment>
<accession>A0A371NCF8</accession>
<dbReference type="RefSeq" id="WP_115892805.1">
    <property type="nucleotide sequence ID" value="NZ_QREL01000003.1"/>
</dbReference>
<dbReference type="SUPFAM" id="SSF88802">
    <property type="entry name" value="Pre-PUA domain"/>
    <property type="match status" value="1"/>
</dbReference>
<dbReference type="Gene3D" id="2.30.130.10">
    <property type="entry name" value="PUA domain"/>
    <property type="match status" value="1"/>
</dbReference>
<dbReference type="SUPFAM" id="SSF88697">
    <property type="entry name" value="PUA domain-like"/>
    <property type="match status" value="1"/>
</dbReference>
<dbReference type="SUPFAM" id="SSF51713">
    <property type="entry name" value="tRNA-guanine transglycosylase"/>
    <property type="match status" value="1"/>
</dbReference>
<evidence type="ECO:0000256" key="1">
    <source>
        <dbReference type="ARBA" id="ARBA00005030"/>
    </source>
</evidence>
<comment type="similarity">
    <text evidence="7">Belongs to the archaeosine tRNA-ribosyltransferase family.</text>
</comment>
<dbReference type="SMART" id="SM00359">
    <property type="entry name" value="PUA"/>
    <property type="match status" value="1"/>
</dbReference>
<comment type="caution">
    <text evidence="9">The sequence shown here is derived from an EMBL/GenBank/DDBJ whole genome shotgun (WGS) entry which is preliminary data.</text>
</comment>
<dbReference type="InterPro" id="IPR002478">
    <property type="entry name" value="PUA"/>
</dbReference>
<dbReference type="Gene3D" id="3.20.20.105">
    <property type="entry name" value="Queuine tRNA-ribosyltransferase-like"/>
    <property type="match status" value="1"/>
</dbReference>
<proteinExistence type="inferred from homology"/>
<dbReference type="InterPro" id="IPR004804">
    <property type="entry name" value="TgtA"/>
</dbReference>
<dbReference type="CDD" id="cd21149">
    <property type="entry name" value="PUA_archaeosine_TGT"/>
    <property type="match status" value="1"/>
</dbReference>
<dbReference type="InterPro" id="IPR036511">
    <property type="entry name" value="TGT-like_sf"/>
</dbReference>
<dbReference type="GO" id="GO:0005737">
    <property type="term" value="C:cytoplasm"/>
    <property type="evidence" value="ECO:0007669"/>
    <property type="project" value="TreeGrafter"/>
</dbReference>
<keyword evidence="5 7" id="KW-0479">Metal-binding</keyword>
<keyword evidence="2 7" id="KW-0328">Glycosyltransferase</keyword>
<dbReference type="InterPro" id="IPR002616">
    <property type="entry name" value="tRNA_ribo_trans-like"/>
</dbReference>
<dbReference type="GO" id="GO:0016763">
    <property type="term" value="F:pentosyltransferase activity"/>
    <property type="evidence" value="ECO:0007669"/>
    <property type="project" value="UniProtKB-UniRule"/>
</dbReference>
<dbReference type="Proteomes" id="UP000256864">
    <property type="component" value="Unassembled WGS sequence"/>
</dbReference>
<dbReference type="InterPro" id="IPR029402">
    <property type="entry name" value="TGT_C2"/>
</dbReference>
<dbReference type="InterPro" id="IPR038250">
    <property type="entry name" value="TGT_C2_sf"/>
</dbReference>
<dbReference type="HAMAP" id="MF_01634">
    <property type="entry name" value="TgtA_arch"/>
    <property type="match status" value="1"/>
</dbReference>
<keyword evidence="4 7" id="KW-0819">tRNA processing</keyword>
<evidence type="ECO:0000313" key="10">
    <source>
        <dbReference type="Proteomes" id="UP000256864"/>
    </source>
</evidence>
<reference evidence="9 10" key="1">
    <citation type="submission" date="2018-07" db="EMBL/GenBank/DDBJ databases">
        <title>Genomic Encyclopedia of Type Strains, Phase IV (KMG-IV): sequencing the most valuable type-strain genomes for metagenomic binning, comparative biology and taxonomic classification.</title>
        <authorList>
            <person name="Goeker M."/>
        </authorList>
    </citation>
    <scope>NUCLEOTIDE SEQUENCE [LARGE SCALE GENOMIC DNA]</scope>
    <source>
        <strain evidence="9 10">DSM 7466</strain>
    </source>
</reference>
<name>A0A371NCF8_9EURY</name>
<dbReference type="AlphaFoldDB" id="A0A371NCF8"/>
<evidence type="ECO:0000313" key="9">
    <source>
        <dbReference type="EMBL" id="REE25325.1"/>
    </source>
</evidence>
<dbReference type="NCBIfam" id="TIGR00451">
    <property type="entry name" value="unchar_dom_2"/>
    <property type="match status" value="1"/>
</dbReference>
<feature type="binding site" evidence="7">
    <location>
        <position position="271"/>
    </location>
    <ligand>
        <name>Zn(2+)</name>
        <dbReference type="ChEBI" id="CHEBI:29105"/>
    </ligand>
</feature>
<evidence type="ECO:0000256" key="7">
    <source>
        <dbReference type="HAMAP-Rule" id="MF_01634"/>
    </source>
</evidence>
<feature type="binding site" evidence="7">
    <location>
        <position position="119"/>
    </location>
    <ligand>
        <name>substrate</name>
    </ligand>
</feature>
<keyword evidence="10" id="KW-1185">Reference proteome</keyword>
<dbReference type="EMBL" id="QREL01000003">
    <property type="protein sequence ID" value="REE25325.1"/>
    <property type="molecule type" value="Genomic_DNA"/>
</dbReference>
<dbReference type="PANTHER" id="PTHR46499">
    <property type="entry name" value="QUEUINE TRNA-RIBOSYLTRANSFERASE"/>
    <property type="match status" value="1"/>
</dbReference>
<dbReference type="Gene3D" id="3.40.50.10630">
    <property type="entry name" value="Uracil-DNA glycosylase-like"/>
    <property type="match status" value="1"/>
</dbReference>
<dbReference type="Gene3D" id="3.10.450.90">
    <property type="entry name" value="ArcTGT, C2 domain"/>
    <property type="match status" value="1"/>
</dbReference>
<evidence type="ECO:0000256" key="4">
    <source>
        <dbReference type="ARBA" id="ARBA00022694"/>
    </source>
</evidence>
<dbReference type="GO" id="GO:0003723">
    <property type="term" value="F:RNA binding"/>
    <property type="evidence" value="ECO:0007669"/>
    <property type="project" value="InterPro"/>
</dbReference>
<dbReference type="Pfam" id="PF01472">
    <property type="entry name" value="PUA"/>
    <property type="match status" value="1"/>
</dbReference>
<dbReference type="PROSITE" id="PS50890">
    <property type="entry name" value="PUA"/>
    <property type="match status" value="1"/>
</dbReference>
<sequence length="646" mass="72159">MFEIKSKDGLGRTGILKTGHGTVRTPALMPVIHPGKQTIDVKGPGAEIVITNAYIIYRNPELREKALSDGVHRLIDFDGPIMTDSGSFQLSEYGDIEVENPEIIRFQDEIGTDIGTSLDIPTPPGVSHRRALEEVEVTLERARESIEYRERMMLNAVVQGSTHPDLRRYCASRLAELPVELHPIGAVVPLMESYRYRELVDAVLSSVSELPPSRPRHLMGAGHPMLFALAVSMGCDLFDSAAYILYAEDDRLLSTEGTYKLENLQEMPCSCSVCTDYTPSELMGMDREERRNLIAEHNLHVSFAEIRKVRQAIHDGNLMELVEERCRAHPRLLEGYRRMSEYLDLIEKFEPRSKRSAFFYTGPESLGRVEVHRHLKRVKEHLGERLALVAPSRRPYSSSLPARIGGFSSLRPQSGGPWRVVVVDLPFGIIPLELDQVYPLAQSDAPGIMDLDGEEFLRGLVRDLMDGDAIVDDALCSELGIELPYKYMGEVETTVDDLDRVRMVADYQFGMGAGELLFTDDVRIERSRNTGKIRHIYAGDELICTMRASDGLLVLGAEGAVRLHQGTDYPACRVAVNEESEPFARKGKSVFAKFIIDCDNNIRANDEVLIVNADDELLATGKALLCAEEMMDLNHGQAVKTRKGGF</sequence>
<dbReference type="EC" id="2.4.2.48" evidence="7"/>
<dbReference type="GO" id="GO:0008270">
    <property type="term" value="F:zinc ion binding"/>
    <property type="evidence" value="ECO:0007669"/>
    <property type="project" value="UniProtKB-UniRule"/>
</dbReference>
<dbReference type="Pfam" id="PF14810">
    <property type="entry name" value="TGT_C2"/>
    <property type="match status" value="1"/>
</dbReference>
<dbReference type="InterPro" id="IPR036974">
    <property type="entry name" value="PUA_sf"/>
</dbReference>
<dbReference type="InterPro" id="IPR015947">
    <property type="entry name" value="PUA-like_sf"/>
</dbReference>
<dbReference type="Pfam" id="PF01702">
    <property type="entry name" value="TGT"/>
    <property type="match status" value="1"/>
</dbReference>
<feature type="binding site" evidence="7">
    <location>
        <position position="186"/>
    </location>
    <ligand>
        <name>substrate</name>
    </ligand>
</feature>
<dbReference type="NCBIfam" id="TIGR00432">
    <property type="entry name" value="arcsn_tRNA_tgt"/>
    <property type="match status" value="1"/>
</dbReference>
<feature type="binding site" evidence="7">
    <location>
        <position position="274"/>
    </location>
    <ligand>
        <name>Zn(2+)</name>
        <dbReference type="ChEBI" id="CHEBI:29105"/>
    </ligand>
</feature>
<dbReference type="InterPro" id="IPR004521">
    <property type="entry name" value="Uncharacterised_CHP00451"/>
</dbReference>
<comment type="cofactor">
    <cofactor evidence="7">
        <name>Zn(2+)</name>
        <dbReference type="ChEBI" id="CHEBI:29105"/>
    </cofactor>
    <text evidence="7">Binds 1 zinc ion per subunit.</text>
</comment>
<keyword evidence="6 7" id="KW-0862">Zinc</keyword>
<dbReference type="GO" id="GO:0002099">
    <property type="term" value="P:tRNA wobble guanine modification"/>
    <property type="evidence" value="ECO:0007669"/>
    <property type="project" value="TreeGrafter"/>
</dbReference>
<feature type="binding site" evidence="7">
    <location>
        <position position="269"/>
    </location>
    <ligand>
        <name>Zn(2+)</name>
        <dbReference type="ChEBI" id="CHEBI:29105"/>
    </ligand>
</feature>
<dbReference type="PANTHER" id="PTHR46499:SF1">
    <property type="entry name" value="QUEUINE TRNA-RIBOSYLTRANSFERASE"/>
    <property type="match status" value="1"/>
</dbReference>
<comment type="catalytic activity">
    <reaction evidence="7">
        <text>guanosine(15) in tRNA + 7-cyano-7-carbaguanine = 7-cyano-7-carbaguanosine(15) in tRNA + guanine</text>
        <dbReference type="Rhea" id="RHEA:43164"/>
        <dbReference type="Rhea" id="RHEA-COMP:10371"/>
        <dbReference type="Rhea" id="RHEA-COMP:10372"/>
        <dbReference type="ChEBI" id="CHEBI:16235"/>
        <dbReference type="ChEBI" id="CHEBI:45075"/>
        <dbReference type="ChEBI" id="CHEBI:74269"/>
        <dbReference type="ChEBI" id="CHEBI:82850"/>
        <dbReference type="EC" id="2.4.2.48"/>
    </reaction>
</comment>
<keyword evidence="3 7" id="KW-0808">Transferase</keyword>
<evidence type="ECO:0000256" key="5">
    <source>
        <dbReference type="ARBA" id="ARBA00022723"/>
    </source>
</evidence>
<dbReference type="NCBIfam" id="TIGR00449">
    <property type="entry name" value="tgt_general"/>
    <property type="match status" value="1"/>
</dbReference>
<evidence type="ECO:0000256" key="2">
    <source>
        <dbReference type="ARBA" id="ARBA00022676"/>
    </source>
</evidence>
<dbReference type="UniPathway" id="UPA00393"/>
<evidence type="ECO:0000256" key="6">
    <source>
        <dbReference type="ARBA" id="ARBA00022833"/>
    </source>
</evidence>
<comment type="function">
    <text evidence="7">Exchanges the guanine residue with 7-cyano-7-deazaguanine (preQ0) at position 15 in the dihydrouridine loop (D-loop) of archaeal tRNAs.</text>
</comment>
<feature type="domain" description="PUA" evidence="8">
    <location>
        <begin position="572"/>
        <end position="646"/>
    </location>
</feature>
<organism evidence="9 10">
    <name type="scientific">Methanothermobacter defluvii</name>
    <dbReference type="NCBI Taxonomy" id="49339"/>
    <lineage>
        <taxon>Archaea</taxon>
        <taxon>Methanobacteriati</taxon>
        <taxon>Methanobacteriota</taxon>
        <taxon>Methanomada group</taxon>
        <taxon>Methanobacteria</taxon>
        <taxon>Methanobacteriales</taxon>
        <taxon>Methanobacteriaceae</taxon>
        <taxon>Methanothermobacter</taxon>
    </lineage>
</organism>